<feature type="transmembrane region" description="Helical" evidence="1">
    <location>
        <begin position="289"/>
        <end position="306"/>
    </location>
</feature>
<gene>
    <name evidence="2" type="primary">tcuB</name>
    <name evidence="2" type="ORF">HMH01_14820</name>
</gene>
<proteinExistence type="predicted"/>
<comment type="caution">
    <text evidence="2">The sequence shown here is derived from an EMBL/GenBank/DDBJ whole genome shotgun (WGS) entry which is preliminary data.</text>
</comment>
<keyword evidence="1" id="KW-0472">Membrane</keyword>
<organism evidence="2 3">
    <name type="scientific">Halovulum dunhuangense</name>
    <dbReference type="NCBI Taxonomy" id="1505036"/>
    <lineage>
        <taxon>Bacteria</taxon>
        <taxon>Pseudomonadati</taxon>
        <taxon>Pseudomonadota</taxon>
        <taxon>Alphaproteobacteria</taxon>
        <taxon>Rhodobacterales</taxon>
        <taxon>Paracoccaceae</taxon>
        <taxon>Halovulum</taxon>
    </lineage>
</organism>
<dbReference type="SUPFAM" id="SSF103501">
    <property type="entry name" value="Respiratory nitrate reductase 1 gamma chain"/>
    <property type="match status" value="1"/>
</dbReference>
<dbReference type="SUPFAM" id="SSF54862">
    <property type="entry name" value="4Fe-4S ferredoxins"/>
    <property type="match status" value="1"/>
</dbReference>
<dbReference type="EMBL" id="JABFBC010000002">
    <property type="protein sequence ID" value="NNU81711.1"/>
    <property type="molecule type" value="Genomic_DNA"/>
</dbReference>
<feature type="transmembrane region" description="Helical" evidence="1">
    <location>
        <begin position="312"/>
        <end position="332"/>
    </location>
</feature>
<accession>A0A849L6K1</accession>
<feature type="transmembrane region" description="Helical" evidence="1">
    <location>
        <begin position="214"/>
        <end position="236"/>
    </location>
</feature>
<reference evidence="2 3" key="1">
    <citation type="submission" date="2020-05" db="EMBL/GenBank/DDBJ databases">
        <title>Gimesia benthica sp. nov., a novel planctomycete isolated from a deep-sea water sample of the Northwest Indian Ocean.</title>
        <authorList>
            <person name="Wang J."/>
            <person name="Ruan C."/>
            <person name="Song L."/>
            <person name="Zhu Y."/>
            <person name="Li A."/>
            <person name="Zheng X."/>
            <person name="Wang L."/>
            <person name="Lu Z."/>
            <person name="Huang Y."/>
            <person name="Du W."/>
            <person name="Zhou Y."/>
            <person name="Huang L."/>
            <person name="Dai X."/>
        </authorList>
    </citation>
    <scope>NUCLEOTIDE SEQUENCE [LARGE SCALE GENOMIC DNA]</scope>
    <source>
        <strain evidence="2 3">YYQ-30</strain>
    </source>
</reference>
<keyword evidence="1" id="KW-1133">Transmembrane helix</keyword>
<evidence type="ECO:0000313" key="2">
    <source>
        <dbReference type="EMBL" id="NNU81711.1"/>
    </source>
</evidence>
<dbReference type="AlphaFoldDB" id="A0A849L6K1"/>
<dbReference type="RefSeq" id="WP_171326532.1">
    <property type="nucleotide sequence ID" value="NZ_JABFBC010000002.1"/>
</dbReference>
<feature type="transmembrane region" description="Helical" evidence="1">
    <location>
        <begin position="251"/>
        <end position="269"/>
    </location>
</feature>
<keyword evidence="3" id="KW-1185">Reference proteome</keyword>
<name>A0A849L6K1_9RHOB</name>
<evidence type="ECO:0000256" key="1">
    <source>
        <dbReference type="SAM" id="Phobius"/>
    </source>
</evidence>
<dbReference type="InterPro" id="IPR012830">
    <property type="entry name" value="Citrate_utilization_prot_B"/>
</dbReference>
<dbReference type="NCBIfam" id="TIGR02484">
    <property type="entry name" value="CitB"/>
    <property type="match status" value="1"/>
</dbReference>
<sequence length="355" mass="38201">MSLDLINEARRQIEICNACRYCEGYCSVFPAINRQRAFADGDVTQLANLCHNCRGCYYACQFTEPHEFALNLPKALAEVRAESWERFARPAPFAALFQRAGVAIGAVLVAGIAVLFLALQALRPENGEGFYAYLSHAAMVSIFAPAFIAPLAIVALGLRDYWREVGGTAIRLPHLRAALGDVARLKNLSGGQGQGCNFEKGDRFSNARRHAHQATLWGFLLCFASTSSGTILHYGFGMEAPYGFFSLPKLLGVPGGILLTLGCIGLAVLKTKADRDLGAPKLWGGEMAFVMLLGLTGFTGLLLYAATGTGAVPALLAIHLGTVLALFLLIPYSKMVHGFYRLAALIRDAQIRGAA</sequence>
<feature type="transmembrane region" description="Helical" evidence="1">
    <location>
        <begin position="96"/>
        <end position="118"/>
    </location>
</feature>
<dbReference type="InterPro" id="IPR036197">
    <property type="entry name" value="NarG-like_sf"/>
</dbReference>
<feature type="transmembrane region" description="Helical" evidence="1">
    <location>
        <begin position="130"/>
        <end position="158"/>
    </location>
</feature>
<evidence type="ECO:0000313" key="3">
    <source>
        <dbReference type="Proteomes" id="UP000572377"/>
    </source>
</evidence>
<keyword evidence="1" id="KW-0812">Transmembrane</keyword>
<protein>
    <submittedName>
        <fullName evidence="2">Tricarballylate utilization 4Fe-4S protein TcuB</fullName>
    </submittedName>
</protein>
<dbReference type="Proteomes" id="UP000572377">
    <property type="component" value="Unassembled WGS sequence"/>
</dbReference>